<dbReference type="Proteomes" id="UP000023152">
    <property type="component" value="Unassembled WGS sequence"/>
</dbReference>
<gene>
    <name evidence="1" type="ORF">RFI_11638</name>
</gene>
<proteinExistence type="predicted"/>
<comment type="caution">
    <text evidence="1">The sequence shown here is derived from an EMBL/GenBank/DDBJ whole genome shotgun (WGS) entry which is preliminary data.</text>
</comment>
<protein>
    <submittedName>
        <fullName evidence="1">Uncharacterized protein</fullName>
    </submittedName>
</protein>
<reference evidence="1 2" key="1">
    <citation type="journal article" date="2013" name="Curr. Biol.">
        <title>The Genome of the Foraminiferan Reticulomyxa filosa.</title>
        <authorList>
            <person name="Glockner G."/>
            <person name="Hulsmann N."/>
            <person name="Schleicher M."/>
            <person name="Noegel A.A."/>
            <person name="Eichinger L."/>
            <person name="Gallinger C."/>
            <person name="Pawlowski J."/>
            <person name="Sierra R."/>
            <person name="Euteneuer U."/>
            <person name="Pillet L."/>
            <person name="Moustafa A."/>
            <person name="Platzer M."/>
            <person name="Groth M."/>
            <person name="Szafranski K."/>
            <person name="Schliwa M."/>
        </authorList>
    </citation>
    <scope>NUCLEOTIDE SEQUENCE [LARGE SCALE GENOMIC DNA]</scope>
</reference>
<sequence length="129" mass="14980">MSNLHCDDRFKRKSPERFSSSSNGLNNLVELDKKTLGVRNKRDPNKKSYVCGLFPQKKKKKGYYAKEAKDLLQYGANYPERFEDVSYKSLTDNWSRLVSMRNENLVTSNSFDMNTITVIAFSVLFVYLT</sequence>
<keyword evidence="2" id="KW-1185">Reference proteome</keyword>
<accession>X6NHW8</accession>
<evidence type="ECO:0000313" key="1">
    <source>
        <dbReference type="EMBL" id="ETO25498.1"/>
    </source>
</evidence>
<name>X6NHW8_RETFI</name>
<organism evidence="1 2">
    <name type="scientific">Reticulomyxa filosa</name>
    <dbReference type="NCBI Taxonomy" id="46433"/>
    <lineage>
        <taxon>Eukaryota</taxon>
        <taxon>Sar</taxon>
        <taxon>Rhizaria</taxon>
        <taxon>Retaria</taxon>
        <taxon>Foraminifera</taxon>
        <taxon>Monothalamids</taxon>
        <taxon>Reticulomyxidae</taxon>
        <taxon>Reticulomyxa</taxon>
    </lineage>
</organism>
<evidence type="ECO:0000313" key="2">
    <source>
        <dbReference type="Proteomes" id="UP000023152"/>
    </source>
</evidence>
<dbReference type="EMBL" id="ASPP01008484">
    <property type="protein sequence ID" value="ETO25498.1"/>
    <property type="molecule type" value="Genomic_DNA"/>
</dbReference>
<dbReference type="AlphaFoldDB" id="X6NHW8"/>